<gene>
    <name evidence="2" type="ORF">THAOC_04707</name>
</gene>
<accession>K0TNN1</accession>
<comment type="caution">
    <text evidence="2">The sequence shown here is derived from an EMBL/GenBank/DDBJ whole genome shotgun (WGS) entry which is preliminary data.</text>
</comment>
<sequence>EGASPRSSLFESAGGSVSPTSSFRRRAWGLVKGKGYCSDGRSACDAAQFMLKVATSELSPRRMSCHAISCPGGYGALTGIDGYSRLWELMTSGGMEKRLQSWFVEETKEYDIEKARNDIESDSFGEDARGVYRNRWPQEDKDGLLLVLTKGNALLRQLHAACDCLKDLLELARRAAIEDLYSLT</sequence>
<feature type="region of interest" description="Disordered" evidence="1">
    <location>
        <begin position="1"/>
        <end position="21"/>
    </location>
</feature>
<organism evidence="2 3">
    <name type="scientific">Thalassiosira oceanica</name>
    <name type="common">Marine diatom</name>
    <dbReference type="NCBI Taxonomy" id="159749"/>
    <lineage>
        <taxon>Eukaryota</taxon>
        <taxon>Sar</taxon>
        <taxon>Stramenopiles</taxon>
        <taxon>Ochrophyta</taxon>
        <taxon>Bacillariophyta</taxon>
        <taxon>Coscinodiscophyceae</taxon>
        <taxon>Thalassiosirophycidae</taxon>
        <taxon>Thalassiosirales</taxon>
        <taxon>Thalassiosiraceae</taxon>
        <taxon>Thalassiosira</taxon>
    </lineage>
</organism>
<evidence type="ECO:0000313" key="2">
    <source>
        <dbReference type="EMBL" id="EJK73657.1"/>
    </source>
</evidence>
<evidence type="ECO:0000313" key="3">
    <source>
        <dbReference type="Proteomes" id="UP000266841"/>
    </source>
</evidence>
<dbReference type="AlphaFoldDB" id="K0TNN1"/>
<name>K0TNN1_THAOC</name>
<reference evidence="2 3" key="1">
    <citation type="journal article" date="2012" name="Genome Biol.">
        <title>Genome and low-iron response of an oceanic diatom adapted to chronic iron limitation.</title>
        <authorList>
            <person name="Lommer M."/>
            <person name="Specht M."/>
            <person name="Roy A.S."/>
            <person name="Kraemer L."/>
            <person name="Andreson R."/>
            <person name="Gutowska M.A."/>
            <person name="Wolf J."/>
            <person name="Bergner S.V."/>
            <person name="Schilhabel M.B."/>
            <person name="Klostermeier U.C."/>
            <person name="Beiko R.G."/>
            <person name="Rosenstiel P."/>
            <person name="Hippler M."/>
            <person name="Laroche J."/>
        </authorList>
    </citation>
    <scope>NUCLEOTIDE SEQUENCE [LARGE SCALE GENOMIC DNA]</scope>
    <source>
        <strain evidence="2 3">CCMP1005</strain>
    </source>
</reference>
<proteinExistence type="predicted"/>
<protein>
    <submittedName>
        <fullName evidence="2">Uncharacterized protein</fullName>
    </submittedName>
</protein>
<evidence type="ECO:0000256" key="1">
    <source>
        <dbReference type="SAM" id="MobiDB-lite"/>
    </source>
</evidence>
<dbReference type="EMBL" id="AGNL01004321">
    <property type="protein sequence ID" value="EJK73657.1"/>
    <property type="molecule type" value="Genomic_DNA"/>
</dbReference>
<dbReference type="Proteomes" id="UP000266841">
    <property type="component" value="Unassembled WGS sequence"/>
</dbReference>
<feature type="non-terminal residue" evidence="2">
    <location>
        <position position="1"/>
    </location>
</feature>
<keyword evidence="3" id="KW-1185">Reference proteome</keyword>